<organism evidence="5 6">
    <name type="scientific">Tetradesmus obliquus</name>
    <name type="common">Green alga</name>
    <name type="synonym">Acutodesmus obliquus</name>
    <dbReference type="NCBI Taxonomy" id="3088"/>
    <lineage>
        <taxon>Eukaryota</taxon>
        <taxon>Viridiplantae</taxon>
        <taxon>Chlorophyta</taxon>
        <taxon>core chlorophytes</taxon>
        <taxon>Chlorophyceae</taxon>
        <taxon>CS clade</taxon>
        <taxon>Sphaeropleales</taxon>
        <taxon>Scenedesmaceae</taxon>
        <taxon>Tetradesmus</taxon>
    </lineage>
</organism>
<dbReference type="SUPFAM" id="SSF56235">
    <property type="entry name" value="N-terminal nucleophile aminohydrolases (Ntn hydrolases)"/>
    <property type="match status" value="1"/>
</dbReference>
<dbReference type="PANTHER" id="PTHR11772:SF2">
    <property type="entry name" value="ASPARAGINE SYNTHETASE [GLUTAMINE-HYDROLYZING]"/>
    <property type="match status" value="1"/>
</dbReference>
<proteinExistence type="predicted"/>
<feature type="compositionally biased region" description="Low complexity" evidence="3">
    <location>
        <begin position="358"/>
        <end position="368"/>
    </location>
</feature>
<dbReference type="EMBL" id="CP126208">
    <property type="protein sequence ID" value="WIA08645.1"/>
    <property type="molecule type" value="Genomic_DNA"/>
</dbReference>
<feature type="compositionally biased region" description="Low complexity" evidence="3">
    <location>
        <begin position="444"/>
        <end position="454"/>
    </location>
</feature>
<keyword evidence="1" id="KW-0547">Nucleotide-binding</keyword>
<dbReference type="InterPro" id="IPR050795">
    <property type="entry name" value="Asn_Synthetase"/>
</dbReference>
<evidence type="ECO:0000259" key="4">
    <source>
        <dbReference type="Pfam" id="PF13537"/>
    </source>
</evidence>
<dbReference type="InterPro" id="IPR029055">
    <property type="entry name" value="Ntn_hydrolases_N"/>
</dbReference>
<dbReference type="Proteomes" id="UP001244341">
    <property type="component" value="Chromosome 1b"/>
</dbReference>
<evidence type="ECO:0000256" key="2">
    <source>
        <dbReference type="ARBA" id="ARBA00022840"/>
    </source>
</evidence>
<gene>
    <name evidence="5" type="ORF">OEZ85_008073</name>
</gene>
<protein>
    <recommendedName>
        <fullName evidence="4">Glutamine amidotransferase type-2 domain-containing protein</fullName>
    </recommendedName>
</protein>
<feature type="compositionally biased region" description="Basic residues" evidence="3">
    <location>
        <begin position="426"/>
        <end position="437"/>
    </location>
</feature>
<dbReference type="Gene3D" id="3.60.20.10">
    <property type="entry name" value="Glutamine Phosphoribosylpyrophosphate, subunit 1, domain 1"/>
    <property type="match status" value="1"/>
</dbReference>
<evidence type="ECO:0000313" key="5">
    <source>
        <dbReference type="EMBL" id="WIA08645.1"/>
    </source>
</evidence>
<reference evidence="5 6" key="1">
    <citation type="submission" date="2023-05" db="EMBL/GenBank/DDBJ databases">
        <title>A 100% complete, gapless, phased diploid assembly of the Scenedesmus obliquus UTEX 3031 genome.</title>
        <authorList>
            <person name="Biondi T.C."/>
            <person name="Hanschen E.R."/>
            <person name="Kwon T."/>
            <person name="Eng W."/>
            <person name="Kruse C.P.S."/>
            <person name="Koehler S.I."/>
            <person name="Kunde Y."/>
            <person name="Gleasner C.D."/>
            <person name="You Mak K.T."/>
            <person name="Polle J."/>
            <person name="Hovde B.T."/>
            <person name="Starkenburg S.R."/>
        </authorList>
    </citation>
    <scope>NUCLEOTIDE SEQUENCE [LARGE SCALE GENOMIC DNA]</scope>
    <source>
        <strain evidence="5 6">DOE0152z</strain>
    </source>
</reference>
<feature type="region of interest" description="Disordered" evidence="3">
    <location>
        <begin position="406"/>
        <end position="472"/>
    </location>
</feature>
<feature type="region of interest" description="Disordered" evidence="3">
    <location>
        <begin position="245"/>
        <end position="368"/>
    </location>
</feature>
<dbReference type="Pfam" id="PF13537">
    <property type="entry name" value="GATase_7"/>
    <property type="match status" value="1"/>
</dbReference>
<dbReference type="InterPro" id="IPR017932">
    <property type="entry name" value="GATase_2_dom"/>
</dbReference>
<evidence type="ECO:0000313" key="6">
    <source>
        <dbReference type="Proteomes" id="UP001244341"/>
    </source>
</evidence>
<evidence type="ECO:0000256" key="3">
    <source>
        <dbReference type="SAM" id="MobiDB-lite"/>
    </source>
</evidence>
<evidence type="ECO:0000256" key="1">
    <source>
        <dbReference type="ARBA" id="ARBA00022741"/>
    </source>
</evidence>
<dbReference type="PANTHER" id="PTHR11772">
    <property type="entry name" value="ASPARAGINE SYNTHETASE"/>
    <property type="match status" value="1"/>
</dbReference>
<keyword evidence="2" id="KW-0067">ATP-binding</keyword>
<accession>A0ABY8TI36</accession>
<keyword evidence="6" id="KW-1185">Reference proteome</keyword>
<sequence length="472" mass="49767">MAKDRTYGALSQTVRLIFFDRGKMLLASSGFITICPKKEVELGADRHLHRAVHAEELKKEIEFDCPKATGNQYAYLPGGGVRAINPNSSMTLAETENLIAVFKGNLFNKAELAVNVLGVHTPLGEAQLLLQLYAAKGLDMLGMLNGQFAFCLYDSKQARVLAARDHSGAVPLMEGRTAAGSLIIACGTFLPEGVSCMSDIKPGEYKYGWHALPRAFARGETRIVSGRASCDYGIRRRSIDAYNAPQRRSIDVQRGSSMDIPRHHSGSHHLPSPTSHSYGSYGHTPGRYMPPHLAAAGGNFSRQRATSFDGHNLHVGSSGSSHHHAGTPPASGGRRRSETNTPGSKLQPHPAPATQHWSPKSPLAAAPATSSPSAAVAVTPSKPAAKALTIQTTPATSALAADEVATPGSLASSTPSTASGSVDSAHRRKRRHHRRGRTSPSPNAASTAAAAAAADETNDGQASEADSQALAC</sequence>
<feature type="compositionally biased region" description="Polar residues" evidence="3">
    <location>
        <begin position="409"/>
        <end position="422"/>
    </location>
</feature>
<feature type="domain" description="Glutamine amidotransferase type-2" evidence="4">
    <location>
        <begin position="90"/>
        <end position="185"/>
    </location>
</feature>
<name>A0ABY8TI36_TETOB</name>